<feature type="binding site" evidence="13">
    <location>
        <position position="251"/>
    </location>
    <ligand>
        <name>NADPH</name>
        <dbReference type="ChEBI" id="CHEBI:57783"/>
    </ligand>
</feature>
<dbReference type="PANTHER" id="PTHR11728:SF1">
    <property type="entry name" value="GLYCEROL-3-PHOSPHATE DEHYDROGENASE [NAD(+)] 2, CHLOROPLASTIC"/>
    <property type="match status" value="1"/>
</dbReference>
<dbReference type="InterPro" id="IPR013328">
    <property type="entry name" value="6PGD_dom2"/>
</dbReference>
<evidence type="ECO:0000256" key="6">
    <source>
        <dbReference type="ARBA" id="ARBA00023098"/>
    </source>
</evidence>
<evidence type="ECO:0000256" key="12">
    <source>
        <dbReference type="ARBA" id="ARBA00080511"/>
    </source>
</evidence>
<keyword evidence="3 13" id="KW-0521">NADP</keyword>
<dbReference type="GO" id="GO:0141153">
    <property type="term" value="F:glycerol-3-phosphate dehydrogenase (NADP+) activity"/>
    <property type="evidence" value="ECO:0007669"/>
    <property type="project" value="RHEA"/>
</dbReference>
<feature type="binding site" evidence="16">
    <location>
        <begin position="8"/>
        <end position="13"/>
    </location>
    <ligand>
        <name>NAD(+)</name>
        <dbReference type="ChEBI" id="CHEBI:57540"/>
    </ligand>
</feature>
<dbReference type="InterPro" id="IPR008927">
    <property type="entry name" value="6-PGluconate_DH-like_C_sf"/>
</dbReference>
<keyword evidence="6 13" id="KW-0443">Lipid metabolism</keyword>
<evidence type="ECO:0000256" key="5">
    <source>
        <dbReference type="ARBA" id="ARBA00023027"/>
    </source>
</evidence>
<reference evidence="20" key="1">
    <citation type="submission" date="2017-02" db="EMBL/GenBank/DDBJ databases">
        <title>Delving into the versatile metabolic prowess of the omnipresent phylum Bacteroidetes.</title>
        <authorList>
            <person name="Nobu M.K."/>
            <person name="Mei R."/>
            <person name="Narihiro T."/>
            <person name="Kuroda K."/>
            <person name="Liu W.-T."/>
        </authorList>
    </citation>
    <scope>NUCLEOTIDE SEQUENCE</scope>
    <source>
        <strain evidence="20">ADurb.Bin131</strain>
    </source>
</reference>
<comment type="caution">
    <text evidence="20">The sequence shown here is derived from an EMBL/GenBank/DDBJ whole genome shotgun (WGS) entry which is preliminary data.</text>
</comment>
<dbReference type="NCBIfam" id="NF000940">
    <property type="entry name" value="PRK00094.1-2"/>
    <property type="match status" value="1"/>
</dbReference>
<organism evidence="20">
    <name type="scientific">candidate division TA06 bacterium ADurb.Bin131</name>
    <dbReference type="NCBI Taxonomy" id="1852827"/>
    <lineage>
        <taxon>Bacteria</taxon>
        <taxon>Bacteria division TA06</taxon>
    </lineage>
</organism>
<protein>
    <recommendedName>
        <fullName evidence="11 13">Glycerol-3-phosphate dehydrogenase [NAD(P)+]</fullName>
        <ecNumber evidence="10 13">1.1.1.94</ecNumber>
    </recommendedName>
    <alternativeName>
        <fullName evidence="13">NAD(P)(+)-dependent glycerol-3-phosphate dehydrogenase</fullName>
    </alternativeName>
    <alternativeName>
        <fullName evidence="12 13">NAD(P)H-dependent dihydroxyacetone-phosphate reductase</fullName>
    </alternativeName>
</protein>
<dbReference type="GO" id="GO:0005975">
    <property type="term" value="P:carbohydrate metabolic process"/>
    <property type="evidence" value="ECO:0007669"/>
    <property type="project" value="InterPro"/>
</dbReference>
<feature type="binding site" evidence="16">
    <location>
        <position position="136"/>
    </location>
    <ligand>
        <name>NAD(+)</name>
        <dbReference type="ChEBI" id="CHEBI:57540"/>
    </ligand>
</feature>
<dbReference type="GO" id="GO:0141152">
    <property type="term" value="F:glycerol-3-phosphate dehydrogenase (NAD+) activity"/>
    <property type="evidence" value="ECO:0007669"/>
    <property type="project" value="RHEA"/>
</dbReference>
<evidence type="ECO:0000259" key="18">
    <source>
        <dbReference type="Pfam" id="PF01210"/>
    </source>
</evidence>
<feature type="binding site" evidence="13">
    <location>
        <position position="187"/>
    </location>
    <ligand>
        <name>sn-glycerol 3-phosphate</name>
        <dbReference type="ChEBI" id="CHEBI:57597"/>
    </ligand>
</feature>
<feature type="binding site" evidence="13">
    <location>
        <position position="104"/>
    </location>
    <ligand>
        <name>sn-glycerol 3-phosphate</name>
        <dbReference type="ChEBI" id="CHEBI:57597"/>
    </ligand>
</feature>
<dbReference type="GO" id="GO:0008654">
    <property type="term" value="P:phospholipid biosynthetic process"/>
    <property type="evidence" value="ECO:0007669"/>
    <property type="project" value="UniProtKB-KW"/>
</dbReference>
<comment type="similarity">
    <text evidence="1 13 17">Belongs to the NAD-dependent glycerol-3-phosphate dehydrogenase family.</text>
</comment>
<dbReference type="GO" id="GO:0005829">
    <property type="term" value="C:cytosol"/>
    <property type="evidence" value="ECO:0007669"/>
    <property type="project" value="TreeGrafter"/>
</dbReference>
<sequence>MEKIAVIGAGGWGTALSIVFSKKTDVILWERFSEYAKILSSTRENLEFLPGIKIPESVVITNSIEDACSNSKTIIMAVPSKYFRNVIIEIKPFYRKQEILIASKGIEPETGMRMSEILYNEIGCHNFAVISGPTIAYEVAVGNPTAAVIAARNINLARKFQEMFSSEKFRLYTSNDVCGVEICGGYKNVLAIGSGIIDTLKLGDNTRAAYLTRGVHEMKNFGITLGAKEKTFWGLAGIGDLITTSISPTSRNHRFGKAIAAGKGNEFLSSTKMIVEGIFASKAIIKMSKENNVEIPIASAIYRIIHEHTSPMDEIRKLMTRQLKDE</sequence>
<keyword evidence="8 13" id="KW-1208">Phospholipid metabolism</keyword>
<comment type="caution">
    <text evidence="13">Lacks conserved residue(s) required for the propagation of feature annotation.</text>
</comment>
<feature type="binding site" evidence="13">
    <location>
        <position position="136"/>
    </location>
    <ligand>
        <name>NADPH</name>
        <dbReference type="ChEBI" id="CHEBI:57783"/>
    </ligand>
</feature>
<evidence type="ECO:0000256" key="9">
    <source>
        <dbReference type="ARBA" id="ARBA00052716"/>
    </source>
</evidence>
<dbReference type="EMBL" id="MWDQ01000034">
    <property type="protein sequence ID" value="OQB74662.1"/>
    <property type="molecule type" value="Genomic_DNA"/>
</dbReference>
<dbReference type="GO" id="GO:0046168">
    <property type="term" value="P:glycerol-3-phosphate catabolic process"/>
    <property type="evidence" value="ECO:0007669"/>
    <property type="project" value="InterPro"/>
</dbReference>
<comment type="subcellular location">
    <subcellularLocation>
        <location evidence="13">Cytoplasm</location>
    </subcellularLocation>
</comment>
<dbReference type="GO" id="GO:0006650">
    <property type="term" value="P:glycerophospholipid metabolic process"/>
    <property type="evidence" value="ECO:0007669"/>
    <property type="project" value="UniProtKB-UniRule"/>
</dbReference>
<evidence type="ECO:0000256" key="10">
    <source>
        <dbReference type="ARBA" id="ARBA00066687"/>
    </source>
</evidence>
<evidence type="ECO:0000256" key="13">
    <source>
        <dbReference type="HAMAP-Rule" id="MF_00394"/>
    </source>
</evidence>
<dbReference type="InterPro" id="IPR011128">
    <property type="entry name" value="G3P_DH_NAD-dep_N"/>
</dbReference>
<keyword evidence="4 13" id="KW-0560">Oxidoreductase</keyword>
<feature type="binding site" evidence="13">
    <location>
        <position position="132"/>
    </location>
    <ligand>
        <name>sn-glycerol 3-phosphate</name>
        <dbReference type="ChEBI" id="CHEBI:57597"/>
    </ligand>
</feature>
<dbReference type="Gene3D" id="3.40.50.720">
    <property type="entry name" value="NAD(P)-binding Rossmann-like Domain"/>
    <property type="match status" value="1"/>
</dbReference>
<feature type="binding site" evidence="13">
    <location>
        <position position="276"/>
    </location>
    <ligand>
        <name>NADPH</name>
        <dbReference type="ChEBI" id="CHEBI:57783"/>
    </ligand>
</feature>
<feature type="binding site" evidence="13">
    <location>
        <position position="251"/>
    </location>
    <ligand>
        <name>sn-glycerol 3-phosphate</name>
        <dbReference type="ChEBI" id="CHEBI:57597"/>
    </ligand>
</feature>
<feature type="binding site" evidence="13">
    <location>
        <position position="12"/>
    </location>
    <ligand>
        <name>NADPH</name>
        <dbReference type="ChEBI" id="CHEBI:57783"/>
    </ligand>
</feature>
<evidence type="ECO:0000256" key="2">
    <source>
        <dbReference type="ARBA" id="ARBA00022516"/>
    </source>
</evidence>
<dbReference type="UniPathway" id="UPA00940"/>
<feature type="binding site" evidence="15">
    <location>
        <position position="104"/>
    </location>
    <ligand>
        <name>substrate</name>
    </ligand>
</feature>
<dbReference type="HAMAP" id="MF_00394">
    <property type="entry name" value="NAD_Glyc3P_dehydrog"/>
    <property type="match status" value="1"/>
</dbReference>
<keyword evidence="13" id="KW-0963">Cytoplasm</keyword>
<feature type="binding site" evidence="13">
    <location>
        <position position="104"/>
    </location>
    <ligand>
        <name>NADPH</name>
        <dbReference type="ChEBI" id="CHEBI:57783"/>
    </ligand>
</feature>
<dbReference type="FunFam" id="3.40.50.720:FF:000019">
    <property type="entry name" value="Glycerol-3-phosphate dehydrogenase [NAD(P)+]"/>
    <property type="match status" value="1"/>
</dbReference>
<feature type="binding site" evidence="13">
    <location>
        <position position="250"/>
    </location>
    <ligand>
        <name>sn-glycerol 3-phosphate</name>
        <dbReference type="ChEBI" id="CHEBI:57597"/>
    </ligand>
</feature>
<feature type="domain" description="Glycerol-3-phosphate dehydrogenase NAD-dependent C-terminal" evidence="19">
    <location>
        <begin position="176"/>
        <end position="313"/>
    </location>
</feature>
<feature type="binding site" evidence="13">
    <location>
        <position position="240"/>
    </location>
    <ligand>
        <name>sn-glycerol 3-phosphate</name>
        <dbReference type="ChEBI" id="CHEBI:57597"/>
    </ligand>
</feature>
<comment type="catalytic activity">
    <reaction evidence="13">
        <text>sn-glycerol 3-phosphate + NAD(+) = dihydroxyacetone phosphate + NADH + H(+)</text>
        <dbReference type="Rhea" id="RHEA:11092"/>
        <dbReference type="ChEBI" id="CHEBI:15378"/>
        <dbReference type="ChEBI" id="CHEBI:57540"/>
        <dbReference type="ChEBI" id="CHEBI:57597"/>
        <dbReference type="ChEBI" id="CHEBI:57642"/>
        <dbReference type="ChEBI" id="CHEBI:57945"/>
        <dbReference type="EC" id="1.1.1.94"/>
    </reaction>
</comment>
<dbReference type="InterPro" id="IPR036291">
    <property type="entry name" value="NAD(P)-bd_dom_sf"/>
</dbReference>
<dbReference type="InterPro" id="IPR006168">
    <property type="entry name" value="G3P_DH_NAD-dep"/>
</dbReference>
<keyword evidence="5 13" id="KW-0520">NAD</keyword>
<evidence type="ECO:0000256" key="4">
    <source>
        <dbReference type="ARBA" id="ARBA00023002"/>
    </source>
</evidence>
<feature type="active site" description="Proton acceptor" evidence="13 14">
    <location>
        <position position="187"/>
    </location>
</feature>
<dbReference type="SUPFAM" id="SSF51735">
    <property type="entry name" value="NAD(P)-binding Rossmann-fold domains"/>
    <property type="match status" value="1"/>
</dbReference>
<evidence type="ECO:0000256" key="16">
    <source>
        <dbReference type="PIRSR" id="PIRSR000114-3"/>
    </source>
</evidence>
<evidence type="ECO:0000256" key="15">
    <source>
        <dbReference type="PIRSR" id="PIRSR000114-2"/>
    </source>
</evidence>
<dbReference type="Pfam" id="PF07479">
    <property type="entry name" value="NAD_Gly3P_dh_C"/>
    <property type="match status" value="1"/>
</dbReference>
<comment type="catalytic activity">
    <reaction evidence="9">
        <text>sn-glycerol 3-phosphate + NADP(+) = dihydroxyacetone phosphate + NADPH + H(+)</text>
        <dbReference type="Rhea" id="RHEA:11096"/>
        <dbReference type="ChEBI" id="CHEBI:15378"/>
        <dbReference type="ChEBI" id="CHEBI:57597"/>
        <dbReference type="ChEBI" id="CHEBI:57642"/>
        <dbReference type="ChEBI" id="CHEBI:57783"/>
        <dbReference type="ChEBI" id="CHEBI:58349"/>
        <dbReference type="EC" id="1.1.1.94"/>
    </reaction>
    <physiologicalReaction direction="right-to-left" evidence="9">
        <dbReference type="Rhea" id="RHEA:11098"/>
    </physiologicalReaction>
</comment>
<dbReference type="InterPro" id="IPR006109">
    <property type="entry name" value="G3P_DH_NAD-dep_C"/>
</dbReference>
<dbReference type="GO" id="GO:0046167">
    <property type="term" value="P:glycerol-3-phosphate biosynthetic process"/>
    <property type="evidence" value="ECO:0007669"/>
    <property type="project" value="UniProtKB-UniRule"/>
</dbReference>
<accession>A0A1V6CCL9</accession>
<evidence type="ECO:0000259" key="19">
    <source>
        <dbReference type="Pfam" id="PF07479"/>
    </source>
</evidence>
<evidence type="ECO:0000256" key="1">
    <source>
        <dbReference type="ARBA" id="ARBA00011009"/>
    </source>
</evidence>
<evidence type="ECO:0000256" key="14">
    <source>
        <dbReference type="PIRSR" id="PIRSR000114-1"/>
    </source>
</evidence>
<keyword evidence="7 13" id="KW-0594">Phospholipid biosynthesis</keyword>
<feature type="binding site" evidence="13">
    <location>
        <position position="31"/>
    </location>
    <ligand>
        <name>NADPH</name>
        <dbReference type="ChEBI" id="CHEBI:57783"/>
    </ligand>
</feature>
<keyword evidence="2 13" id="KW-0444">Lipid biosynthesis</keyword>
<dbReference type="FunFam" id="1.10.1040.10:FF:000001">
    <property type="entry name" value="Glycerol-3-phosphate dehydrogenase [NAD(P)+]"/>
    <property type="match status" value="1"/>
</dbReference>
<dbReference type="Pfam" id="PF01210">
    <property type="entry name" value="NAD_Gly3P_dh_N"/>
    <property type="match status" value="1"/>
</dbReference>
<evidence type="ECO:0000256" key="8">
    <source>
        <dbReference type="ARBA" id="ARBA00023264"/>
    </source>
</evidence>
<evidence type="ECO:0000256" key="17">
    <source>
        <dbReference type="RuleBase" id="RU000437"/>
    </source>
</evidence>
<name>A0A1V6CCL9_UNCT6</name>
<dbReference type="NCBIfam" id="NF000942">
    <property type="entry name" value="PRK00094.1-4"/>
    <property type="match status" value="1"/>
</dbReference>
<dbReference type="PIRSF" id="PIRSF000114">
    <property type="entry name" value="Glycerol-3-P_dh"/>
    <property type="match status" value="1"/>
</dbReference>
<dbReference type="SUPFAM" id="SSF48179">
    <property type="entry name" value="6-phosphogluconate dehydrogenase C-terminal domain-like"/>
    <property type="match status" value="1"/>
</dbReference>
<proteinExistence type="inferred from homology"/>
<dbReference type="GO" id="GO:0051287">
    <property type="term" value="F:NAD binding"/>
    <property type="evidence" value="ECO:0007669"/>
    <property type="project" value="InterPro"/>
</dbReference>
<dbReference type="PANTHER" id="PTHR11728">
    <property type="entry name" value="GLYCEROL-3-PHOSPHATE DEHYDROGENASE"/>
    <property type="match status" value="1"/>
</dbReference>
<feature type="binding site" evidence="13">
    <location>
        <position position="274"/>
    </location>
    <ligand>
        <name>NADPH</name>
        <dbReference type="ChEBI" id="CHEBI:57783"/>
    </ligand>
</feature>
<feature type="binding site" evidence="13">
    <location>
        <position position="134"/>
    </location>
    <ligand>
        <name>sn-glycerol 3-phosphate</name>
        <dbReference type="ChEBI" id="CHEBI:57597"/>
    </ligand>
</feature>
<comment type="pathway">
    <text evidence="13">Membrane lipid metabolism; glycerophospholipid metabolism.</text>
</comment>
<dbReference type="PRINTS" id="PR00077">
    <property type="entry name" value="GPDHDRGNASE"/>
</dbReference>
<dbReference type="EC" id="1.1.1.94" evidence="10 13"/>
<evidence type="ECO:0000256" key="3">
    <source>
        <dbReference type="ARBA" id="ARBA00022857"/>
    </source>
</evidence>
<dbReference type="AlphaFoldDB" id="A0A1V6CCL9"/>
<keyword evidence="13" id="KW-0547">Nucleotide-binding</keyword>
<dbReference type="Gene3D" id="1.10.1040.10">
    <property type="entry name" value="N-(1-d-carboxylethyl)-l-norvaline Dehydrogenase, domain 2"/>
    <property type="match status" value="1"/>
</dbReference>
<comment type="function">
    <text evidence="13">Catalyzes the reduction of the glycolytic intermediate dihydroxyacetone phosphate (DHAP) to sn-glycerol 3-phosphate (G3P), the key precursor for phospholipid synthesis.</text>
</comment>
<dbReference type="Proteomes" id="UP000485562">
    <property type="component" value="Unassembled WGS sequence"/>
</dbReference>
<feature type="binding site" evidence="16">
    <location>
        <position position="251"/>
    </location>
    <ligand>
        <name>NAD(+)</name>
        <dbReference type="ChEBI" id="CHEBI:57540"/>
    </ligand>
</feature>
<evidence type="ECO:0000256" key="11">
    <source>
        <dbReference type="ARBA" id="ARBA00069372"/>
    </source>
</evidence>
<evidence type="ECO:0000256" key="7">
    <source>
        <dbReference type="ARBA" id="ARBA00023209"/>
    </source>
</evidence>
<feature type="binding site" evidence="15">
    <location>
        <begin position="251"/>
        <end position="252"/>
    </location>
    <ligand>
        <name>substrate</name>
    </ligand>
</feature>
<gene>
    <name evidence="13 20" type="primary">gpsA</name>
    <name evidence="20" type="ORF">BWX89_00425</name>
</gene>
<feature type="domain" description="Glycerol-3-phosphate dehydrogenase NAD-dependent N-terminal" evidence="18">
    <location>
        <begin position="3"/>
        <end position="156"/>
    </location>
</feature>
<feature type="binding site" evidence="13">
    <location>
        <position position="252"/>
    </location>
    <ligand>
        <name>sn-glycerol 3-phosphate</name>
        <dbReference type="ChEBI" id="CHEBI:57597"/>
    </ligand>
</feature>
<evidence type="ECO:0000313" key="20">
    <source>
        <dbReference type="EMBL" id="OQB74662.1"/>
    </source>
</evidence>